<name>A0A3A9KBY8_9BACI</name>
<dbReference type="Pfam" id="PF13489">
    <property type="entry name" value="Methyltransf_23"/>
    <property type="match status" value="1"/>
</dbReference>
<dbReference type="SUPFAM" id="SSF53335">
    <property type="entry name" value="S-adenosyl-L-methionine-dependent methyltransferases"/>
    <property type="match status" value="1"/>
</dbReference>
<evidence type="ECO:0000313" key="2">
    <source>
        <dbReference type="EMBL" id="RKL68042.1"/>
    </source>
</evidence>
<keyword evidence="3" id="KW-1185">Reference proteome</keyword>
<evidence type="ECO:0000313" key="3">
    <source>
        <dbReference type="Proteomes" id="UP000281498"/>
    </source>
</evidence>
<dbReference type="AlphaFoldDB" id="A0A3A9KBY8"/>
<reference evidence="2 3" key="1">
    <citation type="submission" date="2017-10" db="EMBL/GenBank/DDBJ databases">
        <title>Bacillus sp. nov., a halophilic bacterium isolated from a Keqin Lake.</title>
        <authorList>
            <person name="Wang H."/>
        </authorList>
    </citation>
    <scope>NUCLEOTIDE SEQUENCE [LARGE SCALE GENOMIC DNA]</scope>
    <source>
        <strain evidence="2 3">KCTC 13187</strain>
    </source>
</reference>
<organism evidence="2 3">
    <name type="scientific">Salipaludibacillus neizhouensis</name>
    <dbReference type="NCBI Taxonomy" id="885475"/>
    <lineage>
        <taxon>Bacteria</taxon>
        <taxon>Bacillati</taxon>
        <taxon>Bacillota</taxon>
        <taxon>Bacilli</taxon>
        <taxon>Bacillales</taxon>
        <taxon>Bacillaceae</taxon>
    </lineage>
</organism>
<sequence>MTLNLEIDSKYWNRRSDMMYYKYINFLVRALAFDANSLIDVGSANTQYIEEFDWIPNKFALDIKNPYHSPRVKAIETDFLEYLPEEKFDFVTCLQVLEHIPNVEAFAKKLLTLSDHVLISVPYMWPEDATDEHVHDPIDLEKLTGWIGKEPTYSIIVSEPLRIPSKGISKRLICYYQAEDNLDYKVALKNANRLTESKLENLIKDDLENLHHKIEKSSQQIEKSHQQNLDLEQSIKSLVEEQKEDNRKLKMELSASFAQERLDNKVQNNIHYSNRSMKLEHEIKQYDEKIRKARVDQRYFLKRAEGIRNSRAWRVTYPIRKLGDLFKKKKHT</sequence>
<dbReference type="Proteomes" id="UP000281498">
    <property type="component" value="Unassembled WGS sequence"/>
</dbReference>
<keyword evidence="1" id="KW-0175">Coiled coil</keyword>
<protein>
    <submittedName>
        <fullName evidence="2">Uncharacterized protein</fullName>
    </submittedName>
</protein>
<evidence type="ECO:0000256" key="1">
    <source>
        <dbReference type="SAM" id="Coils"/>
    </source>
</evidence>
<proteinExistence type="predicted"/>
<dbReference type="InterPro" id="IPR029063">
    <property type="entry name" value="SAM-dependent_MTases_sf"/>
</dbReference>
<accession>A0A3A9KBY8</accession>
<comment type="caution">
    <text evidence="2">The sequence shown here is derived from an EMBL/GenBank/DDBJ whole genome shotgun (WGS) entry which is preliminary data.</text>
</comment>
<dbReference type="Gene3D" id="3.40.50.150">
    <property type="entry name" value="Vaccinia Virus protein VP39"/>
    <property type="match status" value="1"/>
</dbReference>
<gene>
    <name evidence="2" type="ORF">CR203_05970</name>
</gene>
<dbReference type="EMBL" id="PDOE01000002">
    <property type="protein sequence ID" value="RKL68042.1"/>
    <property type="molecule type" value="Genomic_DNA"/>
</dbReference>
<dbReference type="OrthoDB" id="3896938at2"/>
<dbReference type="RefSeq" id="WP_110938380.1">
    <property type="nucleotide sequence ID" value="NZ_KZ614147.1"/>
</dbReference>
<feature type="coiled-coil region" evidence="1">
    <location>
        <begin position="185"/>
        <end position="241"/>
    </location>
</feature>